<organism evidence="2 3">
    <name type="scientific">Rhododendron simsii</name>
    <name type="common">Sims's rhododendron</name>
    <dbReference type="NCBI Taxonomy" id="118357"/>
    <lineage>
        <taxon>Eukaryota</taxon>
        <taxon>Viridiplantae</taxon>
        <taxon>Streptophyta</taxon>
        <taxon>Embryophyta</taxon>
        <taxon>Tracheophyta</taxon>
        <taxon>Spermatophyta</taxon>
        <taxon>Magnoliopsida</taxon>
        <taxon>eudicotyledons</taxon>
        <taxon>Gunneridae</taxon>
        <taxon>Pentapetalae</taxon>
        <taxon>asterids</taxon>
        <taxon>Ericales</taxon>
        <taxon>Ericaceae</taxon>
        <taxon>Ericoideae</taxon>
        <taxon>Rhodoreae</taxon>
        <taxon>Rhododendron</taxon>
    </lineage>
</organism>
<gene>
    <name evidence="2" type="ORF">RHSIM_Rhsim12G0196500</name>
</gene>
<protein>
    <submittedName>
        <fullName evidence="2">Uncharacterized protein</fullName>
    </submittedName>
</protein>
<evidence type="ECO:0000313" key="3">
    <source>
        <dbReference type="Proteomes" id="UP000626092"/>
    </source>
</evidence>
<evidence type="ECO:0000256" key="1">
    <source>
        <dbReference type="SAM" id="MobiDB-lite"/>
    </source>
</evidence>
<evidence type="ECO:0000313" key="2">
    <source>
        <dbReference type="EMBL" id="KAF7124231.1"/>
    </source>
</evidence>
<sequence>MAKVFSSPAMVINEALRLYPTSTRGVKRRLKRHEIRVAPHAQGHQSAVSGPDNPHGLGKDEVFGEMMLPETGGTEQSGVMTRVQDSLAFINIDEDYGRDGYHLIFGVWVMKKYGVEESWTLLFQVRSFSNGLDWPAGFRMSGELVMETGAASLVSYDPESKQVKDLGIKGSVQEEEQFIDSVYLGRYAETLVLLDRVARAPEHMGTTDGSLIMQNEENGAVETEKLKDEEGEEDWMAS</sequence>
<dbReference type="EMBL" id="WJXA01000012">
    <property type="protein sequence ID" value="KAF7124231.1"/>
    <property type="molecule type" value="Genomic_DNA"/>
</dbReference>
<dbReference type="OrthoDB" id="1698486at2759"/>
<feature type="compositionally biased region" description="Acidic residues" evidence="1">
    <location>
        <begin position="229"/>
        <end position="238"/>
    </location>
</feature>
<dbReference type="AlphaFoldDB" id="A0A834L6K8"/>
<keyword evidence="3" id="KW-1185">Reference proteome</keyword>
<proteinExistence type="predicted"/>
<accession>A0A834L6K8</accession>
<comment type="caution">
    <text evidence="2">The sequence shown here is derived from an EMBL/GenBank/DDBJ whole genome shotgun (WGS) entry which is preliminary data.</text>
</comment>
<feature type="region of interest" description="Disordered" evidence="1">
    <location>
        <begin position="215"/>
        <end position="238"/>
    </location>
</feature>
<name>A0A834L6K8_RHOSS</name>
<reference evidence="2" key="1">
    <citation type="submission" date="2019-11" db="EMBL/GenBank/DDBJ databases">
        <authorList>
            <person name="Liu Y."/>
            <person name="Hou J."/>
            <person name="Li T.-Q."/>
            <person name="Guan C.-H."/>
            <person name="Wu X."/>
            <person name="Wu H.-Z."/>
            <person name="Ling F."/>
            <person name="Zhang R."/>
            <person name="Shi X.-G."/>
            <person name="Ren J.-P."/>
            <person name="Chen E.-F."/>
            <person name="Sun J.-M."/>
        </authorList>
    </citation>
    <scope>NUCLEOTIDE SEQUENCE</scope>
    <source>
        <strain evidence="2">Adult_tree_wgs_1</strain>
        <tissue evidence="2">Leaves</tissue>
    </source>
</reference>
<dbReference type="Proteomes" id="UP000626092">
    <property type="component" value="Unassembled WGS sequence"/>
</dbReference>